<feature type="domain" description="Thiamine pyrophosphate enzyme TPP-binding" evidence="6">
    <location>
        <begin position="495"/>
        <end position="654"/>
    </location>
</feature>
<evidence type="ECO:0000313" key="8">
    <source>
        <dbReference type="EMBL" id="GAA5170923.1"/>
    </source>
</evidence>
<comment type="similarity">
    <text evidence="1 3">Belongs to the TPP enzyme family.</text>
</comment>
<accession>A0ABP9R2J2</accession>
<dbReference type="SUPFAM" id="SSF52467">
    <property type="entry name" value="DHS-like NAD/FAD-binding domain"/>
    <property type="match status" value="1"/>
</dbReference>
<proteinExistence type="inferred from homology"/>
<dbReference type="Pfam" id="PF02776">
    <property type="entry name" value="TPP_enzyme_N"/>
    <property type="match status" value="1"/>
</dbReference>
<dbReference type="InterPro" id="IPR030817">
    <property type="entry name" value="Myo_inos_IolD"/>
</dbReference>
<keyword evidence="9" id="KW-1185">Reference proteome</keyword>
<dbReference type="InterPro" id="IPR029061">
    <property type="entry name" value="THDP-binding"/>
</dbReference>
<evidence type="ECO:0000256" key="1">
    <source>
        <dbReference type="ARBA" id="ARBA00007812"/>
    </source>
</evidence>
<dbReference type="NCBIfam" id="TIGR04377">
    <property type="entry name" value="myo_inos_iolD"/>
    <property type="match status" value="1"/>
</dbReference>
<feature type="domain" description="Thiamine pyrophosphate enzyme N-terminal TPP-binding" evidence="7">
    <location>
        <begin position="63"/>
        <end position="138"/>
    </location>
</feature>
<dbReference type="RefSeq" id="WP_185063791.1">
    <property type="nucleotide sequence ID" value="NZ_BAABJP010000045.1"/>
</dbReference>
<dbReference type="InterPro" id="IPR012000">
    <property type="entry name" value="Thiamin_PyroP_enz_cen_dom"/>
</dbReference>
<evidence type="ECO:0000256" key="4">
    <source>
        <dbReference type="SAM" id="MobiDB-lite"/>
    </source>
</evidence>
<dbReference type="PANTHER" id="PTHR18968:SF9">
    <property type="entry name" value="3D-(3,5_4)-TRIHYDROXYCYCLOHEXANE-1,2-DIONE HYDROLASE"/>
    <property type="match status" value="1"/>
</dbReference>
<sequence>MKLTVAQAAVRFLAAQYSERDGLEHRLIPAMFGIFGHGNVAGLAQALLESSASRHPEHTAAGSGDLPYYLARNEQGMVHTAVGYAKTRNRLATLACTASIGPGSTNMVTGAALATINRIPVLLLPSDFFATRVANPVLQELEDPRGYDVSVNDAFRPVSRFFDRVNRPEQLPAALLGAMRVLTDPADTGAVTLALPQDVQAEAFDWPEELFARRVWHIPRPVPEPAALARAVALLRSARRPLVIAGGGVVYSEAGSALRRFTEATGIPVADTQAGKGAIPWDHSLSVGGIGATGSPLANELAREADVVLGIGTRYSDFTTASRTVFANPGVRFVNLNVARFDAAKHAGEILVADAREGLTALTETLAGTARAGRAPAGNAAALAGNAATAQVGTAAAVLADNAAAARADNAAALADTAAADHAAAAPAGTAAAALHTANAPLGVPEIPTHRTQIPDSPYPESRLAGRPGEKPGQAEVLGVLNAALEPSDVVVQAAGSMPGDLQRMWRASDPKAYHVEYGYSCMGYEIAGALGVKLAAPEREVFALVGDGSYLMMAQEIVTAVAENIKLNIVIVQNHGFASIGALSESVGSQRFGTAYRYRDANTGRLDGERLPVDLAANAASLGADVIRVSTIDEFRAAIARSRAATRTTAIHIETDPLAPSPGSNAWWDVPVAEVSDLESTRQARKTYEEQKTAQRPLY</sequence>
<evidence type="ECO:0000256" key="2">
    <source>
        <dbReference type="ARBA" id="ARBA00023052"/>
    </source>
</evidence>
<evidence type="ECO:0000259" key="5">
    <source>
        <dbReference type="Pfam" id="PF00205"/>
    </source>
</evidence>
<dbReference type="Pfam" id="PF00205">
    <property type="entry name" value="TPP_enzyme_M"/>
    <property type="match status" value="1"/>
</dbReference>
<dbReference type="InterPro" id="IPR029035">
    <property type="entry name" value="DHS-like_NAD/FAD-binding_dom"/>
</dbReference>
<reference evidence="9" key="1">
    <citation type="journal article" date="2019" name="Int. J. Syst. Evol. Microbiol.">
        <title>The Global Catalogue of Microorganisms (GCM) 10K type strain sequencing project: providing services to taxonomists for standard genome sequencing and annotation.</title>
        <authorList>
            <consortium name="The Broad Institute Genomics Platform"/>
            <consortium name="The Broad Institute Genome Sequencing Center for Infectious Disease"/>
            <person name="Wu L."/>
            <person name="Ma J."/>
        </authorList>
    </citation>
    <scope>NUCLEOTIDE SEQUENCE [LARGE SCALE GENOMIC DNA]</scope>
    <source>
        <strain evidence="9">JCM 18303</strain>
    </source>
</reference>
<evidence type="ECO:0000313" key="9">
    <source>
        <dbReference type="Proteomes" id="UP001428817"/>
    </source>
</evidence>
<evidence type="ECO:0000259" key="6">
    <source>
        <dbReference type="Pfam" id="PF02775"/>
    </source>
</evidence>
<keyword evidence="2 3" id="KW-0786">Thiamine pyrophosphate</keyword>
<dbReference type="Proteomes" id="UP001428817">
    <property type="component" value="Unassembled WGS sequence"/>
</dbReference>
<dbReference type="PROSITE" id="PS00187">
    <property type="entry name" value="TPP_ENZYMES"/>
    <property type="match status" value="1"/>
</dbReference>
<evidence type="ECO:0000256" key="3">
    <source>
        <dbReference type="RuleBase" id="RU362132"/>
    </source>
</evidence>
<dbReference type="EMBL" id="BAABJP010000045">
    <property type="protein sequence ID" value="GAA5170923.1"/>
    <property type="molecule type" value="Genomic_DNA"/>
</dbReference>
<dbReference type="SUPFAM" id="SSF52518">
    <property type="entry name" value="Thiamin diphosphate-binding fold (THDP-binding)"/>
    <property type="match status" value="2"/>
</dbReference>
<evidence type="ECO:0000259" key="7">
    <source>
        <dbReference type="Pfam" id="PF02776"/>
    </source>
</evidence>
<dbReference type="Pfam" id="PF02775">
    <property type="entry name" value="TPP_enzyme_C"/>
    <property type="match status" value="1"/>
</dbReference>
<feature type="domain" description="Thiamine pyrophosphate enzyme central" evidence="5">
    <location>
        <begin position="228"/>
        <end position="362"/>
    </location>
</feature>
<dbReference type="InterPro" id="IPR045229">
    <property type="entry name" value="TPP_enz"/>
</dbReference>
<name>A0ABP9R2J2_9PSEU</name>
<gene>
    <name evidence="8" type="ORF">GCM10023321_68750</name>
</gene>
<dbReference type="Gene3D" id="3.40.50.970">
    <property type="match status" value="2"/>
</dbReference>
<feature type="region of interest" description="Disordered" evidence="4">
    <location>
        <begin position="451"/>
        <end position="471"/>
    </location>
</feature>
<protein>
    <recommendedName>
        <fullName evidence="10">3D-(3,5/4)-trihydroxycyclohexane-1,2-dione acylhydrolase (Decyclizing)</fullName>
    </recommendedName>
</protein>
<dbReference type="CDD" id="cd07035">
    <property type="entry name" value="TPP_PYR_POX_like"/>
    <property type="match status" value="1"/>
</dbReference>
<comment type="caution">
    <text evidence="8">The sequence shown here is derived from an EMBL/GenBank/DDBJ whole genome shotgun (WGS) entry which is preliminary data.</text>
</comment>
<dbReference type="PANTHER" id="PTHR18968">
    <property type="entry name" value="THIAMINE PYROPHOSPHATE ENZYMES"/>
    <property type="match status" value="1"/>
</dbReference>
<dbReference type="Gene3D" id="3.40.50.1220">
    <property type="entry name" value="TPP-binding domain"/>
    <property type="match status" value="1"/>
</dbReference>
<dbReference type="InterPro" id="IPR012001">
    <property type="entry name" value="Thiamin_PyroP_enz_TPP-bd_dom"/>
</dbReference>
<organism evidence="8 9">
    <name type="scientific">Pseudonocardia eucalypti</name>
    <dbReference type="NCBI Taxonomy" id="648755"/>
    <lineage>
        <taxon>Bacteria</taxon>
        <taxon>Bacillati</taxon>
        <taxon>Actinomycetota</taxon>
        <taxon>Actinomycetes</taxon>
        <taxon>Pseudonocardiales</taxon>
        <taxon>Pseudonocardiaceae</taxon>
        <taxon>Pseudonocardia</taxon>
    </lineage>
</organism>
<dbReference type="InterPro" id="IPR011766">
    <property type="entry name" value="TPP_enzyme_TPP-bd"/>
</dbReference>
<dbReference type="CDD" id="cd02003">
    <property type="entry name" value="TPP_IolD"/>
    <property type="match status" value="1"/>
</dbReference>
<evidence type="ECO:0008006" key="10">
    <source>
        <dbReference type="Google" id="ProtNLM"/>
    </source>
</evidence>
<dbReference type="InterPro" id="IPR000399">
    <property type="entry name" value="TPP-bd_CS"/>
</dbReference>